<reference evidence="2 3" key="1">
    <citation type="submission" date="2018-11" db="EMBL/GenBank/DDBJ databases">
        <authorList>
            <consortium name="Pathogen Informatics"/>
        </authorList>
    </citation>
    <scope>NUCLEOTIDE SEQUENCE [LARGE SCALE GENOMIC DNA]</scope>
</reference>
<accession>A0A3P7JCB7</accession>
<dbReference type="Pfam" id="PF14626">
    <property type="entry name" value="RNase_Zc3h12a_2"/>
    <property type="match status" value="1"/>
</dbReference>
<name>A0A3P7JCB7_STRVU</name>
<protein>
    <recommendedName>
        <fullName evidence="1">Zc3h12a-like Ribonuclease NYN domain-containing protein</fullName>
    </recommendedName>
</protein>
<gene>
    <name evidence="2" type="ORF">SVUK_LOCUS8715</name>
</gene>
<evidence type="ECO:0000313" key="2">
    <source>
        <dbReference type="EMBL" id="VDM73717.1"/>
    </source>
</evidence>
<sequence>MKPICLTTAMFLLRGHKVTVLLPNYYSDACISAMRNKVDDIEAFRIMVNLEIVRFVKPKGLSNITDMIRKEVDKVG</sequence>
<feature type="domain" description="Zc3h12a-like Ribonuclease NYN" evidence="1">
    <location>
        <begin position="2"/>
        <end position="76"/>
    </location>
</feature>
<dbReference type="Proteomes" id="UP000270094">
    <property type="component" value="Unassembled WGS sequence"/>
</dbReference>
<organism evidence="2 3">
    <name type="scientific">Strongylus vulgaris</name>
    <name type="common">Blood worm</name>
    <dbReference type="NCBI Taxonomy" id="40348"/>
    <lineage>
        <taxon>Eukaryota</taxon>
        <taxon>Metazoa</taxon>
        <taxon>Ecdysozoa</taxon>
        <taxon>Nematoda</taxon>
        <taxon>Chromadorea</taxon>
        <taxon>Rhabditida</taxon>
        <taxon>Rhabditina</taxon>
        <taxon>Rhabditomorpha</taxon>
        <taxon>Strongyloidea</taxon>
        <taxon>Strongylidae</taxon>
        <taxon>Strongylus</taxon>
    </lineage>
</organism>
<keyword evidence="3" id="KW-1185">Reference proteome</keyword>
<evidence type="ECO:0000313" key="3">
    <source>
        <dbReference type="Proteomes" id="UP000270094"/>
    </source>
</evidence>
<dbReference type="EMBL" id="UYYB01032086">
    <property type="protein sequence ID" value="VDM73717.1"/>
    <property type="molecule type" value="Genomic_DNA"/>
</dbReference>
<proteinExistence type="predicted"/>
<evidence type="ECO:0000259" key="1">
    <source>
        <dbReference type="Pfam" id="PF14626"/>
    </source>
</evidence>
<dbReference type="AlphaFoldDB" id="A0A3P7JCB7"/>
<dbReference type="InterPro" id="IPR028079">
    <property type="entry name" value="RNase_Zc3h12a_2"/>
</dbReference>
<dbReference type="OrthoDB" id="5807598at2759"/>